<name>A0A6N1VEV0_9HYPH</name>
<keyword evidence="4" id="KW-0456">Lyase</keyword>
<evidence type="ECO:0000313" key="7">
    <source>
        <dbReference type="Proteomes" id="UP000509367"/>
    </source>
</evidence>
<evidence type="ECO:0000256" key="1">
    <source>
        <dbReference type="ARBA" id="ARBA00005495"/>
    </source>
</evidence>
<dbReference type="Proteomes" id="UP000509367">
    <property type="component" value="Chromosome"/>
</dbReference>
<evidence type="ECO:0000256" key="3">
    <source>
        <dbReference type="ARBA" id="ARBA00022833"/>
    </source>
</evidence>
<evidence type="ECO:0000256" key="2">
    <source>
        <dbReference type="ARBA" id="ARBA00022723"/>
    </source>
</evidence>
<keyword evidence="3" id="KW-0862">Zinc</keyword>
<dbReference type="SUPFAM" id="SSF51316">
    <property type="entry name" value="Mss4-like"/>
    <property type="match status" value="1"/>
</dbReference>
<dbReference type="InterPro" id="IPR011057">
    <property type="entry name" value="Mss4-like_sf"/>
</dbReference>
<dbReference type="InterPro" id="IPR006913">
    <property type="entry name" value="CENP-V/GFA"/>
</dbReference>
<feature type="domain" description="CENP-V/GFA" evidence="5">
    <location>
        <begin position="4"/>
        <end position="127"/>
    </location>
</feature>
<dbReference type="EMBL" id="CP054836">
    <property type="protein sequence ID" value="QKV17659.1"/>
    <property type="molecule type" value="Genomic_DNA"/>
</dbReference>
<dbReference type="RefSeq" id="WP_175275556.1">
    <property type="nucleotide sequence ID" value="NZ_CP054836.1"/>
</dbReference>
<dbReference type="AlphaFoldDB" id="A0A6N1VEV0"/>
<dbReference type="KEGG" id="orm:HTY61_03830"/>
<dbReference type="PANTHER" id="PTHR33337:SF40">
    <property type="entry name" value="CENP-V_GFA DOMAIN-CONTAINING PROTEIN-RELATED"/>
    <property type="match status" value="1"/>
</dbReference>
<gene>
    <name evidence="6" type="ORF">HTY61_03830</name>
</gene>
<keyword evidence="7" id="KW-1185">Reference proteome</keyword>
<evidence type="ECO:0000259" key="5">
    <source>
        <dbReference type="PROSITE" id="PS51891"/>
    </source>
</evidence>
<sequence>MEKRTGGCHCGAVRFSVIGPVREVIYCHCEQCRRQSGHFVAATACDDDLLSVSGAENLTWYAASDVAKRAFCKTCGSLLFWKANGGSRTSIMAGAFDKPTGLVAGHHIHIADKGDYYEIADGLPQYQER</sequence>
<evidence type="ECO:0000256" key="4">
    <source>
        <dbReference type="ARBA" id="ARBA00023239"/>
    </source>
</evidence>
<dbReference type="GO" id="GO:0046872">
    <property type="term" value="F:metal ion binding"/>
    <property type="evidence" value="ECO:0007669"/>
    <property type="project" value="UniProtKB-KW"/>
</dbReference>
<dbReference type="Pfam" id="PF04828">
    <property type="entry name" value="GFA"/>
    <property type="match status" value="1"/>
</dbReference>
<keyword evidence="2" id="KW-0479">Metal-binding</keyword>
<accession>A0A6N1VEV0</accession>
<dbReference type="PROSITE" id="PS51891">
    <property type="entry name" value="CENP_V_GFA"/>
    <property type="match status" value="1"/>
</dbReference>
<dbReference type="Gene3D" id="3.90.1590.10">
    <property type="entry name" value="glutathione-dependent formaldehyde- activating enzyme (gfa)"/>
    <property type="match status" value="1"/>
</dbReference>
<protein>
    <submittedName>
        <fullName evidence="6">GFA family protein</fullName>
    </submittedName>
</protein>
<evidence type="ECO:0000313" key="6">
    <source>
        <dbReference type="EMBL" id="QKV17659.1"/>
    </source>
</evidence>
<dbReference type="PANTHER" id="PTHR33337">
    <property type="entry name" value="GFA DOMAIN-CONTAINING PROTEIN"/>
    <property type="match status" value="1"/>
</dbReference>
<dbReference type="GO" id="GO:0016846">
    <property type="term" value="F:carbon-sulfur lyase activity"/>
    <property type="evidence" value="ECO:0007669"/>
    <property type="project" value="InterPro"/>
</dbReference>
<reference evidence="6 7" key="1">
    <citation type="submission" date="2020-06" db="EMBL/GenBank/DDBJ databases">
        <title>Oricola thermophila sp. nov. isolated from a tidal sediments.</title>
        <authorList>
            <person name="Kwon K.K."/>
            <person name="Yang S.-H."/>
            <person name="Park M.-J."/>
        </authorList>
    </citation>
    <scope>NUCLEOTIDE SEQUENCE [LARGE SCALE GENOMIC DNA]</scope>
    <source>
        <strain evidence="6 7">MEBiC13590</strain>
    </source>
</reference>
<proteinExistence type="inferred from homology"/>
<organism evidence="6 7">
    <name type="scientific">Oricola thermophila</name>
    <dbReference type="NCBI Taxonomy" id="2742145"/>
    <lineage>
        <taxon>Bacteria</taxon>
        <taxon>Pseudomonadati</taxon>
        <taxon>Pseudomonadota</taxon>
        <taxon>Alphaproteobacteria</taxon>
        <taxon>Hyphomicrobiales</taxon>
        <taxon>Ahrensiaceae</taxon>
        <taxon>Oricola</taxon>
    </lineage>
</organism>
<comment type="similarity">
    <text evidence="1">Belongs to the Gfa family.</text>
</comment>